<gene>
    <name evidence="1" type="ORF">V0U79_02145</name>
</gene>
<evidence type="ECO:0000313" key="1">
    <source>
        <dbReference type="EMBL" id="MEE2525150.1"/>
    </source>
</evidence>
<keyword evidence="2" id="KW-1185">Reference proteome</keyword>
<organism evidence="1 2">
    <name type="scientific">Hyphobacterium lacteum</name>
    <dbReference type="NCBI Taxonomy" id="3116575"/>
    <lineage>
        <taxon>Bacteria</taxon>
        <taxon>Pseudomonadati</taxon>
        <taxon>Pseudomonadota</taxon>
        <taxon>Alphaproteobacteria</taxon>
        <taxon>Maricaulales</taxon>
        <taxon>Maricaulaceae</taxon>
        <taxon>Hyphobacterium</taxon>
    </lineage>
</organism>
<proteinExistence type="predicted"/>
<reference evidence="1 2" key="1">
    <citation type="submission" date="2024-01" db="EMBL/GenBank/DDBJ databases">
        <title>Hyphobacterium bacterium isolated from marine sediment.</title>
        <authorList>
            <person name="Zhao S."/>
        </authorList>
    </citation>
    <scope>NUCLEOTIDE SEQUENCE [LARGE SCALE GENOMIC DNA]</scope>
    <source>
        <strain evidence="2">HN65</strain>
    </source>
</reference>
<dbReference type="PROSITE" id="PS51257">
    <property type="entry name" value="PROKAR_LIPOPROTEIN"/>
    <property type="match status" value="1"/>
</dbReference>
<evidence type="ECO:0008006" key="3">
    <source>
        <dbReference type="Google" id="ProtNLM"/>
    </source>
</evidence>
<accession>A0ABU7LMK3</accession>
<sequence>MMRFVIFLALSAGLSACMTTREEPVAQAPVADTHGAIVAAQLASELDYRARYDPAALEAVDNEMRALALRLAAPAEPPPEPDPIAADPDGGISLMHAVHLASYRDEANAVSGWMMLQGLFPDLFGDRMARIEEADLGSRGLFLRLKAGPFDTAADARLACREVEATGGWCAVTDFTGRPLEP</sequence>
<name>A0ABU7LMK3_9PROT</name>
<dbReference type="EMBL" id="JAZDRP010000001">
    <property type="protein sequence ID" value="MEE2525150.1"/>
    <property type="molecule type" value="Genomic_DNA"/>
</dbReference>
<protein>
    <recommendedName>
        <fullName evidence="3">SPOR domain-containing protein</fullName>
    </recommendedName>
</protein>
<dbReference type="RefSeq" id="WP_330197813.1">
    <property type="nucleotide sequence ID" value="NZ_JAZDRP010000001.1"/>
</dbReference>
<comment type="caution">
    <text evidence="1">The sequence shown here is derived from an EMBL/GenBank/DDBJ whole genome shotgun (WGS) entry which is preliminary data.</text>
</comment>
<dbReference type="InterPro" id="IPR036680">
    <property type="entry name" value="SPOR-like_sf"/>
</dbReference>
<dbReference type="Proteomes" id="UP001354971">
    <property type="component" value="Unassembled WGS sequence"/>
</dbReference>
<evidence type="ECO:0000313" key="2">
    <source>
        <dbReference type="Proteomes" id="UP001354971"/>
    </source>
</evidence>
<dbReference type="Gene3D" id="3.30.70.1070">
    <property type="entry name" value="Sporulation related repeat"/>
    <property type="match status" value="1"/>
</dbReference>